<evidence type="ECO:0000313" key="2">
    <source>
        <dbReference type="Proteomes" id="UP001353858"/>
    </source>
</evidence>
<gene>
    <name evidence="1" type="ORF">RN001_007197</name>
</gene>
<proteinExistence type="predicted"/>
<dbReference type="EMBL" id="JARPUR010000003">
    <property type="protein sequence ID" value="KAK4879051.1"/>
    <property type="molecule type" value="Genomic_DNA"/>
</dbReference>
<sequence>MNNSRIEANRCDSLQNTNQMRVKLPSLAQACDRTGVSDRSAATIVSAVLKDLGLINEDRTEK</sequence>
<organism evidence="1 2">
    <name type="scientific">Aquatica leii</name>
    <dbReference type="NCBI Taxonomy" id="1421715"/>
    <lineage>
        <taxon>Eukaryota</taxon>
        <taxon>Metazoa</taxon>
        <taxon>Ecdysozoa</taxon>
        <taxon>Arthropoda</taxon>
        <taxon>Hexapoda</taxon>
        <taxon>Insecta</taxon>
        <taxon>Pterygota</taxon>
        <taxon>Neoptera</taxon>
        <taxon>Endopterygota</taxon>
        <taxon>Coleoptera</taxon>
        <taxon>Polyphaga</taxon>
        <taxon>Elateriformia</taxon>
        <taxon>Elateroidea</taxon>
        <taxon>Lampyridae</taxon>
        <taxon>Luciolinae</taxon>
        <taxon>Aquatica</taxon>
    </lineage>
</organism>
<keyword evidence="2" id="KW-1185">Reference proteome</keyword>
<accession>A0AAN7PCS8</accession>
<comment type="caution">
    <text evidence="1">The sequence shown here is derived from an EMBL/GenBank/DDBJ whole genome shotgun (WGS) entry which is preliminary data.</text>
</comment>
<name>A0AAN7PCS8_9COLE</name>
<reference evidence="2" key="1">
    <citation type="submission" date="2023-01" db="EMBL/GenBank/DDBJ databases">
        <title>Key to firefly adult light organ development and bioluminescence: homeobox transcription factors regulate luciferase expression and transportation to peroxisome.</title>
        <authorList>
            <person name="Fu X."/>
        </authorList>
    </citation>
    <scope>NUCLEOTIDE SEQUENCE [LARGE SCALE GENOMIC DNA]</scope>
</reference>
<dbReference type="AlphaFoldDB" id="A0AAN7PCS8"/>
<dbReference type="Proteomes" id="UP001353858">
    <property type="component" value="Unassembled WGS sequence"/>
</dbReference>
<evidence type="ECO:0000313" key="1">
    <source>
        <dbReference type="EMBL" id="KAK4879051.1"/>
    </source>
</evidence>
<protein>
    <submittedName>
        <fullName evidence="1">Uncharacterized protein</fullName>
    </submittedName>
</protein>